<dbReference type="NCBIfam" id="NF038161">
    <property type="entry name" value="lant_II_LchA2"/>
    <property type="match status" value="1"/>
</dbReference>
<dbReference type="RefSeq" id="WP_061079707.1">
    <property type="nucleotide sequence ID" value="NZ_JAAXPG010000040.1"/>
</dbReference>
<organism evidence="1 2">
    <name type="scientific">Nocardiopsis alborubida</name>
    <dbReference type="NCBI Taxonomy" id="146802"/>
    <lineage>
        <taxon>Bacteria</taxon>
        <taxon>Bacillati</taxon>
        <taxon>Actinomycetota</taxon>
        <taxon>Actinomycetes</taxon>
        <taxon>Streptosporangiales</taxon>
        <taxon>Nocardiopsidaceae</taxon>
        <taxon>Nocardiopsis</taxon>
    </lineage>
</organism>
<name>A0A7X6MLC1_9ACTN</name>
<protein>
    <submittedName>
        <fullName evidence="1">Uncharacterized protein</fullName>
    </submittedName>
</protein>
<dbReference type="AlphaFoldDB" id="A0A7X6MLC1"/>
<comment type="caution">
    <text evidence="1">The sequence shown here is derived from an EMBL/GenBank/DDBJ whole genome shotgun (WGS) entry which is preliminary data.</text>
</comment>
<accession>A0A7X6MLC1</accession>
<proteinExistence type="predicted"/>
<reference evidence="1 2" key="1">
    <citation type="submission" date="2020-04" db="EMBL/GenBank/DDBJ databases">
        <title>MicrobeNet Type strains.</title>
        <authorList>
            <person name="Nicholson A.C."/>
        </authorList>
    </citation>
    <scope>NUCLEOTIDE SEQUENCE [LARGE SCALE GENOMIC DNA]</scope>
    <source>
        <strain evidence="1 2">ATCC 23612</strain>
    </source>
</reference>
<dbReference type="EMBL" id="JAAXPG010000040">
    <property type="protein sequence ID" value="NKZ01596.1"/>
    <property type="molecule type" value="Genomic_DNA"/>
</dbReference>
<keyword evidence="2" id="KW-1185">Reference proteome</keyword>
<evidence type="ECO:0000313" key="1">
    <source>
        <dbReference type="EMBL" id="NKZ01596.1"/>
    </source>
</evidence>
<gene>
    <name evidence="1" type="ORF">HGB44_28575</name>
</gene>
<dbReference type="Proteomes" id="UP000553209">
    <property type="component" value="Unassembled WGS sequence"/>
</dbReference>
<sequence>MSREDKNSTRAKVEDVLASVDEKQLEELGEADAYGGTTVPCGVAVSVALCPTTKCTSKC</sequence>
<evidence type="ECO:0000313" key="2">
    <source>
        <dbReference type="Proteomes" id="UP000553209"/>
    </source>
</evidence>